<dbReference type="EMBL" id="RYFI01000007">
    <property type="protein sequence ID" value="RXF73652.1"/>
    <property type="molecule type" value="Genomic_DNA"/>
</dbReference>
<feature type="signal peptide" evidence="1">
    <location>
        <begin position="1"/>
        <end position="21"/>
    </location>
</feature>
<gene>
    <name evidence="2" type="ORF">EK403_08600</name>
</gene>
<dbReference type="AlphaFoldDB" id="A0A4V1KJB9"/>
<protein>
    <submittedName>
        <fullName evidence="2">Uncharacterized protein</fullName>
    </submittedName>
</protein>
<keyword evidence="1" id="KW-0732">Signal</keyword>
<evidence type="ECO:0000256" key="1">
    <source>
        <dbReference type="SAM" id="SignalP"/>
    </source>
</evidence>
<comment type="caution">
    <text evidence="2">The sequence shown here is derived from an EMBL/GenBank/DDBJ whole genome shotgun (WGS) entry which is preliminary data.</text>
</comment>
<evidence type="ECO:0000313" key="3">
    <source>
        <dbReference type="Proteomes" id="UP000289708"/>
    </source>
</evidence>
<proteinExistence type="predicted"/>
<sequence>MRTLAALTGAAALSVAAVAPAAAETLFVGSAMVTARTAKCGDAIAAGDFGRMTYRPVGVRLGNDGSSYLLFVTSRASYGMSVPNNQFQLNVNYGGQSINSQLSVTPRTGGVTQWVQAPRTIGPATPGLEITGSIANFFAIKGCTVTFQANLLNDN</sequence>
<evidence type="ECO:0000313" key="2">
    <source>
        <dbReference type="EMBL" id="RXF73652.1"/>
    </source>
</evidence>
<feature type="chain" id="PRO_5020383466" evidence="1">
    <location>
        <begin position="22"/>
        <end position="155"/>
    </location>
</feature>
<name>A0A4V1KJB9_9HYPH</name>
<accession>A0A4V1KJB9</accession>
<dbReference type="RefSeq" id="WP_128777098.1">
    <property type="nucleotide sequence ID" value="NZ_RYFI01000007.1"/>
</dbReference>
<reference evidence="2 3" key="1">
    <citation type="submission" date="2018-12" db="EMBL/GenBank/DDBJ databases">
        <title>bacterium Hansschlegelia zhihuaiae S113.</title>
        <authorList>
            <person name="He J."/>
        </authorList>
    </citation>
    <scope>NUCLEOTIDE SEQUENCE [LARGE SCALE GENOMIC DNA]</scope>
    <source>
        <strain evidence="2 3">S 113</strain>
    </source>
</reference>
<dbReference type="Proteomes" id="UP000289708">
    <property type="component" value="Unassembled WGS sequence"/>
</dbReference>
<organism evidence="2 3">
    <name type="scientific">Hansschlegelia zhihuaiae</name>
    <dbReference type="NCBI Taxonomy" id="405005"/>
    <lineage>
        <taxon>Bacteria</taxon>
        <taxon>Pseudomonadati</taxon>
        <taxon>Pseudomonadota</taxon>
        <taxon>Alphaproteobacteria</taxon>
        <taxon>Hyphomicrobiales</taxon>
        <taxon>Methylopilaceae</taxon>
        <taxon>Hansschlegelia</taxon>
    </lineage>
</organism>
<keyword evidence="3" id="KW-1185">Reference proteome</keyword>